<protein>
    <submittedName>
        <fullName evidence="1">Uncharacterized protein</fullName>
    </submittedName>
</protein>
<comment type="caution">
    <text evidence="1">The sequence shown here is derived from an EMBL/GenBank/DDBJ whole genome shotgun (WGS) entry which is preliminary data.</text>
</comment>
<reference evidence="1 2" key="1">
    <citation type="submission" date="2019-05" db="EMBL/GenBank/DDBJ databases">
        <title>Another draft genome of Portunus trituberculatus and its Hox gene families provides insights of decapod evolution.</title>
        <authorList>
            <person name="Jeong J.-H."/>
            <person name="Song I."/>
            <person name="Kim S."/>
            <person name="Choi T."/>
            <person name="Kim D."/>
            <person name="Ryu S."/>
            <person name="Kim W."/>
        </authorList>
    </citation>
    <scope>NUCLEOTIDE SEQUENCE [LARGE SCALE GENOMIC DNA]</scope>
    <source>
        <tissue evidence="1">Muscle</tissue>
    </source>
</reference>
<dbReference type="Proteomes" id="UP000324222">
    <property type="component" value="Unassembled WGS sequence"/>
</dbReference>
<evidence type="ECO:0000313" key="2">
    <source>
        <dbReference type="Proteomes" id="UP000324222"/>
    </source>
</evidence>
<organism evidence="1 2">
    <name type="scientific">Portunus trituberculatus</name>
    <name type="common">Swimming crab</name>
    <name type="synonym">Neptunus trituberculatus</name>
    <dbReference type="NCBI Taxonomy" id="210409"/>
    <lineage>
        <taxon>Eukaryota</taxon>
        <taxon>Metazoa</taxon>
        <taxon>Ecdysozoa</taxon>
        <taxon>Arthropoda</taxon>
        <taxon>Crustacea</taxon>
        <taxon>Multicrustacea</taxon>
        <taxon>Malacostraca</taxon>
        <taxon>Eumalacostraca</taxon>
        <taxon>Eucarida</taxon>
        <taxon>Decapoda</taxon>
        <taxon>Pleocyemata</taxon>
        <taxon>Brachyura</taxon>
        <taxon>Eubrachyura</taxon>
        <taxon>Portunoidea</taxon>
        <taxon>Portunidae</taxon>
        <taxon>Portuninae</taxon>
        <taxon>Portunus</taxon>
    </lineage>
</organism>
<keyword evidence="2" id="KW-1185">Reference proteome</keyword>
<dbReference type="AlphaFoldDB" id="A0A5B7FP37"/>
<evidence type="ECO:0000313" key="1">
    <source>
        <dbReference type="EMBL" id="MPC46833.1"/>
    </source>
</evidence>
<sequence length="92" mass="10689">MILEYPLVCLSQSSSIIVTKSCLSFPYSVLTYTLLLGHFFPVYPSRLLIPFPSVFLHREDLLFLPIWWPDHCCIFQSRSYHSGYRAIFIKGA</sequence>
<gene>
    <name evidence="1" type="ORF">E2C01_040564</name>
</gene>
<name>A0A5B7FP37_PORTR</name>
<dbReference type="EMBL" id="VSRR010007406">
    <property type="protein sequence ID" value="MPC46833.1"/>
    <property type="molecule type" value="Genomic_DNA"/>
</dbReference>
<proteinExistence type="predicted"/>
<accession>A0A5B7FP37</accession>